<dbReference type="Pfam" id="PF23019">
    <property type="entry name" value="DUF7033"/>
    <property type="match status" value="1"/>
</dbReference>
<dbReference type="Proteomes" id="UP000192393">
    <property type="component" value="Unassembled WGS sequence"/>
</dbReference>
<sequence length="413" mass="49502">MQKILIYTPKITSRIQYIFDFVWNEFSGVDFELTTNLQFFEASDFPKINYSKEKISDEIHLISDGFMFENGISGNVKFKELNEIGKLFFSLSRYEEYLPQEKDIHGRISGKGKVYKTPFVDEWILKFQEKFKFKYSELEFKKREFEMVLTCDVDQVWKYKNKGFKRTYGTFLKDLIKLDWREFKKRKNVISGKEVDDYDTFEVFKILRQTHNDKKLQSKFRMIFFWLMANYGKFDKNNPFDNSFFQNKIKEISKWAEIGIHPSYASNSNLEKLKTEIRRLEKISGQKITKSRQHFIKLDLPETYQNLIQKGIEEDYTMAYADETGFRAGTCTPFYWYDLRDEIKTNLKVHSFCAMDVTLRNYMKLNPEQALAELFRLKSEIQKVNGQMITLFHNSNFNGEWNGWKEVLENFIK</sequence>
<feature type="domain" description="DUF7033" evidence="1">
    <location>
        <begin position="85"/>
        <end position="162"/>
    </location>
</feature>
<dbReference type="OrthoDB" id="5573484at2"/>
<name>A0A1W1YHJ6_9FLAO</name>
<organism evidence="2 3">
    <name type="scientific">Moheibacter sediminis</name>
    <dbReference type="NCBI Taxonomy" id="1434700"/>
    <lineage>
        <taxon>Bacteria</taxon>
        <taxon>Pseudomonadati</taxon>
        <taxon>Bacteroidota</taxon>
        <taxon>Flavobacteriia</taxon>
        <taxon>Flavobacteriales</taxon>
        <taxon>Weeksellaceae</taxon>
        <taxon>Moheibacter</taxon>
    </lineage>
</organism>
<reference evidence="2 3" key="1">
    <citation type="submission" date="2017-04" db="EMBL/GenBank/DDBJ databases">
        <authorList>
            <person name="Afonso C.L."/>
            <person name="Miller P.J."/>
            <person name="Scott M.A."/>
            <person name="Spackman E."/>
            <person name="Goraichik I."/>
            <person name="Dimitrov K.M."/>
            <person name="Suarez D.L."/>
            <person name="Swayne D.E."/>
        </authorList>
    </citation>
    <scope>NUCLEOTIDE SEQUENCE [LARGE SCALE GENOMIC DNA]</scope>
    <source>
        <strain evidence="2 3">CGMCC 1.12708</strain>
    </source>
</reference>
<dbReference type="InterPro" id="IPR054297">
    <property type="entry name" value="DUF7033"/>
</dbReference>
<gene>
    <name evidence="2" type="ORF">SAMN06296427_101374</name>
</gene>
<proteinExistence type="predicted"/>
<dbReference type="RefSeq" id="WP_084015691.1">
    <property type="nucleotide sequence ID" value="NZ_FWXS01000001.1"/>
</dbReference>
<accession>A0A1W1YHJ6</accession>
<evidence type="ECO:0000313" key="3">
    <source>
        <dbReference type="Proteomes" id="UP000192393"/>
    </source>
</evidence>
<dbReference type="CDD" id="cd10931">
    <property type="entry name" value="CE4_u7"/>
    <property type="match status" value="1"/>
</dbReference>
<evidence type="ECO:0000313" key="2">
    <source>
        <dbReference type="EMBL" id="SMC35613.1"/>
    </source>
</evidence>
<keyword evidence="3" id="KW-1185">Reference proteome</keyword>
<dbReference type="AlphaFoldDB" id="A0A1W1YHJ6"/>
<dbReference type="STRING" id="1434700.SAMN06296427_101374"/>
<dbReference type="EMBL" id="FWXS01000001">
    <property type="protein sequence ID" value="SMC35613.1"/>
    <property type="molecule type" value="Genomic_DNA"/>
</dbReference>
<protein>
    <recommendedName>
        <fullName evidence="1">DUF7033 domain-containing protein</fullName>
    </recommendedName>
</protein>
<evidence type="ECO:0000259" key="1">
    <source>
        <dbReference type="Pfam" id="PF23019"/>
    </source>
</evidence>